<dbReference type="Pfam" id="PF06970">
    <property type="entry name" value="RepA_N"/>
    <property type="match status" value="1"/>
</dbReference>
<organism evidence="2 3">
    <name type="scientific">Streptococcus oralis subsp. dentisani</name>
    <dbReference type="NCBI Taxonomy" id="1458253"/>
    <lineage>
        <taxon>Bacteria</taxon>
        <taxon>Bacillati</taxon>
        <taxon>Bacillota</taxon>
        <taxon>Bacilli</taxon>
        <taxon>Lactobacillales</taxon>
        <taxon>Streptococcaceae</taxon>
        <taxon>Streptococcus</taxon>
    </lineage>
</organism>
<dbReference type="InterPro" id="IPR010724">
    <property type="entry name" value="RepA_N"/>
</dbReference>
<sequence length="110" mass="13319">MTYIFEDNCYYIPKILFQETYYQDLSIDAIVVYTILKDKQKEVTSKGWIDSEGNIYLAYRLSEMQKMFGVGKKKMINILRMLEEHNLIEREREVVFYGYSLPYRIYINEI</sequence>
<accession>A0A1X1IR59</accession>
<comment type="caution">
    <text evidence="2">The sequence shown here is derived from an EMBL/GenBank/DDBJ whole genome shotgun (WGS) entry which is preliminary data.</text>
</comment>
<dbReference type="EMBL" id="NCUW01000030">
    <property type="protein sequence ID" value="ORO75615.1"/>
    <property type="molecule type" value="Genomic_DNA"/>
</dbReference>
<dbReference type="Proteomes" id="UP000194008">
    <property type="component" value="Unassembled WGS sequence"/>
</dbReference>
<keyword evidence="2" id="KW-0648">Protein biosynthesis</keyword>
<dbReference type="InterPro" id="IPR036390">
    <property type="entry name" value="WH_DNA-bd_sf"/>
</dbReference>
<dbReference type="GO" id="GO:0003743">
    <property type="term" value="F:translation initiation factor activity"/>
    <property type="evidence" value="ECO:0007669"/>
    <property type="project" value="UniProtKB-KW"/>
</dbReference>
<dbReference type="AlphaFoldDB" id="A0A1X1IR59"/>
<proteinExistence type="predicted"/>
<protein>
    <submittedName>
        <fullName evidence="2">Replication initiation factor</fullName>
    </submittedName>
</protein>
<dbReference type="RefSeq" id="WP_084972170.1">
    <property type="nucleotide sequence ID" value="NZ_NCUW01000030.1"/>
</dbReference>
<evidence type="ECO:0000313" key="3">
    <source>
        <dbReference type="Proteomes" id="UP000194008"/>
    </source>
</evidence>
<feature type="domain" description="Replication initiator A N-terminal" evidence="1">
    <location>
        <begin position="8"/>
        <end position="82"/>
    </location>
</feature>
<keyword evidence="2" id="KW-0396">Initiation factor</keyword>
<gene>
    <name evidence="2" type="ORF">B7709_06610</name>
</gene>
<evidence type="ECO:0000313" key="2">
    <source>
        <dbReference type="EMBL" id="ORO75615.1"/>
    </source>
</evidence>
<name>A0A1X1IR59_STROR</name>
<evidence type="ECO:0000259" key="1">
    <source>
        <dbReference type="Pfam" id="PF06970"/>
    </source>
</evidence>
<reference evidence="2 3" key="1">
    <citation type="journal article" date="2016" name="Eur. J. Clin. Microbiol. Infect. Dis.">
        <title>Whole genome sequencing as a tool for phylogenetic analysis of clinical strains of Mitis group streptococci.</title>
        <authorList>
            <person name="Rasmussen L.H."/>
            <person name="Dargis R."/>
            <person name="Hojholt K."/>
            <person name="Christensen J.J."/>
            <person name="Skovgaard O."/>
            <person name="Justesen U.S."/>
            <person name="Rosenvinge F.S."/>
            <person name="Moser C."/>
            <person name="Lukjancenko O."/>
            <person name="Rasmussen S."/>
            <person name="Nielsen X.C."/>
        </authorList>
    </citation>
    <scope>NUCLEOTIDE SEQUENCE [LARGE SCALE GENOMIC DNA]</scope>
    <source>
        <strain evidence="2 3">Y_5914_11</strain>
    </source>
</reference>
<dbReference type="SUPFAM" id="SSF46785">
    <property type="entry name" value="Winged helix' DNA-binding domain"/>
    <property type="match status" value="1"/>
</dbReference>